<dbReference type="InParanoid" id="T1EKF5"/>
<dbReference type="GeneID" id="20197055"/>
<dbReference type="eggNOG" id="KOG1441">
    <property type="taxonomic scope" value="Eukaryota"/>
</dbReference>
<dbReference type="HOGENOM" id="CLU_019048_2_0_1"/>
<keyword evidence="4 5" id="KW-0472">Membrane</keyword>
<name>T1EKF5_HELRO</name>
<dbReference type="OMA" id="YFPCGMY"/>
<feature type="domain" description="Sugar phosphate transporter" evidence="6">
    <location>
        <begin position="9"/>
        <end position="296"/>
    </location>
</feature>
<feature type="transmembrane region" description="Helical" evidence="5">
    <location>
        <begin position="78"/>
        <end position="102"/>
    </location>
</feature>
<evidence type="ECO:0000256" key="3">
    <source>
        <dbReference type="ARBA" id="ARBA00022989"/>
    </source>
</evidence>
<dbReference type="PANTHER" id="PTHR11132">
    <property type="entry name" value="SOLUTE CARRIER FAMILY 35"/>
    <property type="match status" value="1"/>
</dbReference>
<protein>
    <recommendedName>
        <fullName evidence="6">Sugar phosphate transporter domain-containing protein</fullName>
    </recommendedName>
</protein>
<dbReference type="EnsemblMetazoa" id="HelroT150388">
    <property type="protein sequence ID" value="HelroP150388"/>
    <property type="gene ID" value="HelroG150388"/>
</dbReference>
<keyword evidence="2 5" id="KW-0812">Transmembrane</keyword>
<dbReference type="GO" id="GO:0005794">
    <property type="term" value="C:Golgi apparatus"/>
    <property type="evidence" value="ECO:0000318"/>
    <property type="project" value="GO_Central"/>
</dbReference>
<dbReference type="CTD" id="20197055"/>
<accession>T1EKF5</accession>
<feature type="transmembrane region" description="Helical" evidence="5">
    <location>
        <begin position="191"/>
        <end position="211"/>
    </location>
</feature>
<evidence type="ECO:0000256" key="1">
    <source>
        <dbReference type="ARBA" id="ARBA00004141"/>
    </source>
</evidence>
<organism evidence="8 9">
    <name type="scientific">Helobdella robusta</name>
    <name type="common">Californian leech</name>
    <dbReference type="NCBI Taxonomy" id="6412"/>
    <lineage>
        <taxon>Eukaryota</taxon>
        <taxon>Metazoa</taxon>
        <taxon>Spiralia</taxon>
        <taxon>Lophotrochozoa</taxon>
        <taxon>Annelida</taxon>
        <taxon>Clitellata</taxon>
        <taxon>Hirudinea</taxon>
        <taxon>Rhynchobdellida</taxon>
        <taxon>Glossiphoniidae</taxon>
        <taxon>Helobdella</taxon>
    </lineage>
</organism>
<dbReference type="GO" id="GO:0055085">
    <property type="term" value="P:transmembrane transport"/>
    <property type="evidence" value="ECO:0000318"/>
    <property type="project" value="GO_Central"/>
</dbReference>
<evidence type="ECO:0000256" key="4">
    <source>
        <dbReference type="ARBA" id="ARBA00023136"/>
    </source>
</evidence>
<evidence type="ECO:0000313" key="8">
    <source>
        <dbReference type="EnsemblMetazoa" id="HelroP150388"/>
    </source>
</evidence>
<gene>
    <name evidence="8" type="primary">20197055</name>
    <name evidence="7" type="ORF">HELRODRAFT_150388</name>
</gene>
<dbReference type="OrthoDB" id="6418713at2759"/>
<proteinExistence type="predicted"/>
<feature type="transmembrane region" description="Helical" evidence="5">
    <location>
        <begin position="223"/>
        <end position="246"/>
    </location>
</feature>
<feature type="transmembrane region" description="Helical" evidence="5">
    <location>
        <begin position="7"/>
        <end position="25"/>
    </location>
</feature>
<dbReference type="EMBL" id="KB096134">
    <property type="protein sequence ID" value="ESO07911.1"/>
    <property type="molecule type" value="Genomic_DNA"/>
</dbReference>
<dbReference type="InterPro" id="IPR037185">
    <property type="entry name" value="EmrE-like"/>
</dbReference>
<evidence type="ECO:0000256" key="5">
    <source>
        <dbReference type="SAM" id="Phobius"/>
    </source>
</evidence>
<dbReference type="GO" id="GO:0016020">
    <property type="term" value="C:membrane"/>
    <property type="evidence" value="ECO:0007669"/>
    <property type="project" value="UniProtKB-SubCell"/>
</dbReference>
<sequence length="307" mass="34427">GLWSVPAVLSFIAWCISSFLCLFMNKYTLSTLGVEAFFFSLIQIAVSVVLGFINMYIPCYMGKPTKDWGRRSQKFYTSMGFVGISRFLVVFLSLLSLEYVAVSFTETVKSSAPLFTVVISWLVVGERNGLPVLLSLIPIMLGLMMCTHYEASYNMMGFMAAMGTNLAECLQFVLSKKALSTDITKTTPAEFQFYSCLASTVIQLPICLFFMDYSTAFDSTTMLTFAWMLVNGLMYHVQTMTAWVLMEYVSPVTHSVCNTVKRAMAIWLSIYFYGNPVTFLGGVGTVVVILGVLFYNKAREHEQNSFK</sequence>
<reference evidence="7 9" key="2">
    <citation type="journal article" date="2013" name="Nature">
        <title>Insights into bilaterian evolution from three spiralian genomes.</title>
        <authorList>
            <person name="Simakov O."/>
            <person name="Marletaz F."/>
            <person name="Cho S.J."/>
            <person name="Edsinger-Gonzales E."/>
            <person name="Havlak P."/>
            <person name="Hellsten U."/>
            <person name="Kuo D.H."/>
            <person name="Larsson T."/>
            <person name="Lv J."/>
            <person name="Arendt D."/>
            <person name="Savage R."/>
            <person name="Osoegawa K."/>
            <person name="de Jong P."/>
            <person name="Grimwood J."/>
            <person name="Chapman J.A."/>
            <person name="Shapiro H."/>
            <person name="Aerts A."/>
            <person name="Otillar R.P."/>
            <person name="Terry A.Y."/>
            <person name="Boore J.L."/>
            <person name="Grigoriev I.V."/>
            <person name="Lindberg D.R."/>
            <person name="Seaver E.C."/>
            <person name="Weisblat D.A."/>
            <person name="Putnam N.H."/>
            <person name="Rokhsar D.S."/>
        </authorList>
    </citation>
    <scope>NUCLEOTIDE SEQUENCE</scope>
</reference>
<dbReference type="AlphaFoldDB" id="T1EKF5"/>
<dbReference type="Pfam" id="PF03151">
    <property type="entry name" value="TPT"/>
    <property type="match status" value="1"/>
</dbReference>
<dbReference type="GO" id="GO:0015297">
    <property type="term" value="F:antiporter activity"/>
    <property type="evidence" value="ECO:0000318"/>
    <property type="project" value="GO_Central"/>
</dbReference>
<reference evidence="8" key="3">
    <citation type="submission" date="2015-06" db="UniProtKB">
        <authorList>
            <consortium name="EnsemblMetazoa"/>
        </authorList>
    </citation>
    <scope>IDENTIFICATION</scope>
</reference>
<dbReference type="EMBL" id="AMQM01003321">
    <property type="status" value="NOT_ANNOTATED_CDS"/>
    <property type="molecule type" value="Genomic_DNA"/>
</dbReference>
<reference evidence="9" key="1">
    <citation type="submission" date="2012-12" db="EMBL/GenBank/DDBJ databases">
        <authorList>
            <person name="Hellsten U."/>
            <person name="Grimwood J."/>
            <person name="Chapman J.A."/>
            <person name="Shapiro H."/>
            <person name="Aerts A."/>
            <person name="Otillar R.P."/>
            <person name="Terry A.Y."/>
            <person name="Boore J.L."/>
            <person name="Simakov O."/>
            <person name="Marletaz F."/>
            <person name="Cho S.-J."/>
            <person name="Edsinger-Gonzales E."/>
            <person name="Havlak P."/>
            <person name="Kuo D.-H."/>
            <person name="Larsson T."/>
            <person name="Lv J."/>
            <person name="Arendt D."/>
            <person name="Savage R."/>
            <person name="Osoegawa K."/>
            <person name="de Jong P."/>
            <person name="Lindberg D.R."/>
            <person name="Seaver E.C."/>
            <person name="Weisblat D.A."/>
            <person name="Putnam N.H."/>
            <person name="Grigoriev I.V."/>
            <person name="Rokhsar D.S."/>
        </authorList>
    </citation>
    <scope>NUCLEOTIDE SEQUENCE</scope>
</reference>
<dbReference type="STRING" id="6412.T1EKF5"/>
<dbReference type="KEGG" id="hro:HELRODRAFT_150388"/>
<keyword evidence="9" id="KW-1185">Reference proteome</keyword>
<dbReference type="InterPro" id="IPR050186">
    <property type="entry name" value="TPT_transporter"/>
</dbReference>
<dbReference type="SUPFAM" id="SSF103481">
    <property type="entry name" value="Multidrug resistance efflux transporter EmrE"/>
    <property type="match status" value="1"/>
</dbReference>
<evidence type="ECO:0000259" key="6">
    <source>
        <dbReference type="Pfam" id="PF03151"/>
    </source>
</evidence>
<evidence type="ECO:0000313" key="7">
    <source>
        <dbReference type="EMBL" id="ESO07911.1"/>
    </source>
</evidence>
<comment type="subcellular location">
    <subcellularLocation>
        <location evidence="1">Membrane</location>
        <topology evidence="1">Multi-pass membrane protein</topology>
    </subcellularLocation>
</comment>
<keyword evidence="3 5" id="KW-1133">Transmembrane helix</keyword>
<dbReference type="Proteomes" id="UP000015101">
    <property type="component" value="Unassembled WGS sequence"/>
</dbReference>
<evidence type="ECO:0000256" key="2">
    <source>
        <dbReference type="ARBA" id="ARBA00022692"/>
    </source>
</evidence>
<feature type="transmembrane region" description="Helical" evidence="5">
    <location>
        <begin position="266"/>
        <end position="295"/>
    </location>
</feature>
<dbReference type="RefSeq" id="XP_009013700.1">
    <property type="nucleotide sequence ID" value="XM_009015452.1"/>
</dbReference>
<feature type="transmembrane region" description="Helical" evidence="5">
    <location>
        <begin position="37"/>
        <end position="57"/>
    </location>
</feature>
<dbReference type="InterPro" id="IPR004853">
    <property type="entry name" value="Sugar_P_trans_dom"/>
</dbReference>
<evidence type="ECO:0000313" key="9">
    <source>
        <dbReference type="Proteomes" id="UP000015101"/>
    </source>
</evidence>